<proteinExistence type="predicted"/>
<dbReference type="EMBL" id="BAQB01000097">
    <property type="protein sequence ID" value="GBR49245.1"/>
    <property type="molecule type" value="Genomic_DNA"/>
</dbReference>
<organism evidence="2 3">
    <name type="scientific">Neokomagataea tanensis NBRC 106556</name>
    <dbReference type="NCBI Taxonomy" id="1223519"/>
    <lineage>
        <taxon>Bacteria</taxon>
        <taxon>Pseudomonadati</taxon>
        <taxon>Pseudomonadota</taxon>
        <taxon>Alphaproteobacteria</taxon>
        <taxon>Acetobacterales</taxon>
        <taxon>Acetobacteraceae</taxon>
        <taxon>Neokomagataea</taxon>
    </lineage>
</organism>
<reference evidence="2" key="1">
    <citation type="submission" date="2013-04" db="EMBL/GenBank/DDBJ databases">
        <title>The genome sequencing project of 58 acetic acid bacteria.</title>
        <authorList>
            <person name="Okamoto-Kainuma A."/>
            <person name="Ishikawa M."/>
            <person name="Umino S."/>
            <person name="Koizumi Y."/>
            <person name="Shiwa Y."/>
            <person name="Yoshikawa H."/>
            <person name="Matsutani M."/>
            <person name="Matsushita K."/>
        </authorList>
    </citation>
    <scope>NUCLEOTIDE SEQUENCE</scope>
    <source>
        <strain evidence="2">NBRC 106556</strain>
    </source>
</reference>
<feature type="region of interest" description="Disordered" evidence="1">
    <location>
        <begin position="1"/>
        <end position="22"/>
    </location>
</feature>
<dbReference type="Proteomes" id="UP001062443">
    <property type="component" value="Unassembled WGS sequence"/>
</dbReference>
<keyword evidence="3" id="KW-1185">Reference proteome</keyword>
<evidence type="ECO:0000313" key="3">
    <source>
        <dbReference type="Proteomes" id="UP001062443"/>
    </source>
</evidence>
<gene>
    <name evidence="2" type="ORF">AA106556_1982</name>
</gene>
<evidence type="ECO:0000256" key="1">
    <source>
        <dbReference type="SAM" id="MobiDB-lite"/>
    </source>
</evidence>
<protein>
    <submittedName>
        <fullName evidence="2">Uncharacterized protein</fullName>
    </submittedName>
</protein>
<name>A0ABQ0QLF5_9PROT</name>
<evidence type="ECO:0000313" key="2">
    <source>
        <dbReference type="EMBL" id="GBR49245.1"/>
    </source>
</evidence>
<accession>A0ABQ0QLF5</accession>
<comment type="caution">
    <text evidence="2">The sequence shown here is derived from an EMBL/GenBank/DDBJ whole genome shotgun (WGS) entry which is preliminary data.</text>
</comment>
<sequence>MMRWRGLPGTPHSDPGSEESVLRQADYHRVTAHGEDSYGILKGVSIIKIERVVMAYWPGLTVTRHGTPLRNRGVLRL</sequence>